<dbReference type="OrthoDB" id="2623511at2"/>
<sequence>MLAEIPRAGLGGEVGLLGVRPGMSRRDTQVKRFNRGSRVKFQNQVFENTRVDLDGNEYRNCTFRRCTVVYSGGQVPLISGCDFNGCEFGFSDAAERTLIFMNRMYHGGFQNIIEETLASVRSGPSGGGVKS</sequence>
<name>A0A2I9D5G2_9DEIO</name>
<organism evidence="1 2">
    <name type="scientific">Deinococcus aerius</name>
    <dbReference type="NCBI Taxonomy" id="200253"/>
    <lineage>
        <taxon>Bacteria</taxon>
        <taxon>Thermotogati</taxon>
        <taxon>Deinococcota</taxon>
        <taxon>Deinococci</taxon>
        <taxon>Deinococcales</taxon>
        <taxon>Deinococcaceae</taxon>
        <taxon>Deinococcus</taxon>
    </lineage>
</organism>
<evidence type="ECO:0000313" key="1">
    <source>
        <dbReference type="EMBL" id="GBF05590.1"/>
    </source>
</evidence>
<reference evidence="2" key="1">
    <citation type="submission" date="2018-01" db="EMBL/GenBank/DDBJ databases">
        <title>Draft Genome Sequence of the Radioresistant Bacterium Deinococcus aerius TR0125, Isolated from the Higher Atmosphere above Japan.</title>
        <authorList>
            <person name="Satoh K."/>
            <person name="Arai H."/>
            <person name="Sanzen T."/>
            <person name="Kawaguchi Y."/>
            <person name="Hayashi H."/>
            <person name="Yokobori S."/>
            <person name="Yamagishi A."/>
            <person name="Oono Y."/>
            <person name="Narumi I."/>
        </authorList>
    </citation>
    <scope>NUCLEOTIDE SEQUENCE [LARGE SCALE GENOMIC DNA]</scope>
    <source>
        <strain evidence="2">TR0125</strain>
    </source>
</reference>
<dbReference type="AlphaFoldDB" id="A0A2I9D5G2"/>
<dbReference type="EMBL" id="BFAG01000005">
    <property type="protein sequence ID" value="GBF05590.1"/>
    <property type="molecule type" value="Genomic_DNA"/>
</dbReference>
<accession>A0A2I9D5G2</accession>
<proteinExistence type="predicted"/>
<dbReference type="Proteomes" id="UP000236569">
    <property type="component" value="Unassembled WGS sequence"/>
</dbReference>
<keyword evidence="2" id="KW-1185">Reference proteome</keyword>
<gene>
    <name evidence="1" type="ORF">DAERI_050099</name>
</gene>
<protein>
    <submittedName>
        <fullName evidence="1">Uncharacterized protein</fullName>
    </submittedName>
</protein>
<comment type="caution">
    <text evidence="1">The sequence shown here is derived from an EMBL/GenBank/DDBJ whole genome shotgun (WGS) entry which is preliminary data.</text>
</comment>
<evidence type="ECO:0000313" key="2">
    <source>
        <dbReference type="Proteomes" id="UP000236569"/>
    </source>
</evidence>
<dbReference type="RefSeq" id="WP_133161994.1">
    <property type="nucleotide sequence ID" value="NZ_BFAG01000005.1"/>
</dbReference>